<accession>A0AAF0CR89</accession>
<dbReference type="InterPro" id="IPR036515">
    <property type="entry name" value="Transposase_17_sf"/>
</dbReference>
<proteinExistence type="predicted"/>
<dbReference type="GO" id="GO:0003677">
    <property type="term" value="F:DNA binding"/>
    <property type="evidence" value="ECO:0007669"/>
    <property type="project" value="InterPro"/>
</dbReference>
<gene>
    <name evidence="2" type="ORF">PXH66_06930</name>
</gene>
<dbReference type="KEGG" id="slom:PXH66_06930"/>
<dbReference type="SUPFAM" id="SSF143422">
    <property type="entry name" value="Transposase IS200-like"/>
    <property type="match status" value="1"/>
</dbReference>
<dbReference type="GO" id="GO:0004803">
    <property type="term" value="F:transposase activity"/>
    <property type="evidence" value="ECO:0007669"/>
    <property type="project" value="InterPro"/>
</dbReference>
<name>A0AAF0CR89_9BACT</name>
<dbReference type="RefSeq" id="WP_330927929.1">
    <property type="nucleotide sequence ID" value="NZ_CP119075.1"/>
</dbReference>
<reference evidence="2" key="1">
    <citation type="submission" date="2023-03" db="EMBL/GenBank/DDBJ databases">
        <title>Lomoglobus Profundus gen. nov., sp. nov., a novel member of the phylum Verrucomicrobia, isolated from deep-marine sediment of South China Sea.</title>
        <authorList>
            <person name="Ahmad T."/>
            <person name="Ishaq S.E."/>
            <person name="Wang F."/>
        </authorList>
    </citation>
    <scope>NUCLEOTIDE SEQUENCE</scope>
    <source>
        <strain evidence="2">LMO-M01</strain>
    </source>
</reference>
<dbReference type="EMBL" id="CP119075">
    <property type="protein sequence ID" value="WED66581.1"/>
    <property type="molecule type" value="Genomic_DNA"/>
</dbReference>
<evidence type="ECO:0000313" key="3">
    <source>
        <dbReference type="Proteomes" id="UP001218638"/>
    </source>
</evidence>
<dbReference type="GO" id="GO:0006313">
    <property type="term" value="P:DNA transposition"/>
    <property type="evidence" value="ECO:0007669"/>
    <property type="project" value="InterPro"/>
</dbReference>
<evidence type="ECO:0000259" key="1">
    <source>
        <dbReference type="SMART" id="SM01321"/>
    </source>
</evidence>
<organism evidence="2 3">
    <name type="scientific">Synoicihabitans lomoniglobus</name>
    <dbReference type="NCBI Taxonomy" id="2909285"/>
    <lineage>
        <taxon>Bacteria</taxon>
        <taxon>Pseudomonadati</taxon>
        <taxon>Verrucomicrobiota</taxon>
        <taxon>Opitutia</taxon>
        <taxon>Opitutales</taxon>
        <taxon>Opitutaceae</taxon>
        <taxon>Synoicihabitans</taxon>
    </lineage>
</organism>
<protein>
    <submittedName>
        <fullName evidence="2">Transposase</fullName>
    </submittedName>
</protein>
<dbReference type="Proteomes" id="UP001218638">
    <property type="component" value="Chromosome"/>
</dbReference>
<feature type="domain" description="Transposase IS200-like" evidence="1">
    <location>
        <begin position="9"/>
        <end position="123"/>
    </location>
</feature>
<dbReference type="PANTHER" id="PTHR34322">
    <property type="entry name" value="TRANSPOSASE, Y1_TNP DOMAIN-CONTAINING"/>
    <property type="match status" value="1"/>
</dbReference>
<dbReference type="Gene3D" id="3.30.70.1290">
    <property type="entry name" value="Transposase IS200-like"/>
    <property type="match status" value="1"/>
</dbReference>
<evidence type="ECO:0000313" key="2">
    <source>
        <dbReference type="EMBL" id="WED66581.1"/>
    </source>
</evidence>
<dbReference type="InterPro" id="IPR002686">
    <property type="entry name" value="Transposase_17"/>
</dbReference>
<sequence>MARHARIEYPGAIYHVINRGNYRRDVFDSPGAAKSFVKTLEETVKRFDWELGAYVVMRNHFHLAVRTLQPNLSAGMQWLQVTFAARFNRMRGEQGHLFQGRFKSFLLQDEAVWAKVADYIHLNPERAAIVELAHLDAFRWSSLLRYVQNKRFMGLKADDWMATIGLKDTPEGWREYHQHLRSVRAREGKLPEEERESFSSGWAFGDDDWKNGLLAKKSQVKVGAPRAEYVEPKELMERRWALRLREIMAKQGLSESDLAQRISGTKWKVAIADQLQREMGVPVVWLANALKWGRPASVRTSLWRHRRNADKVTT</sequence>
<dbReference type="Pfam" id="PF01797">
    <property type="entry name" value="Y1_Tnp"/>
    <property type="match status" value="1"/>
</dbReference>
<dbReference type="AlphaFoldDB" id="A0AAF0CR89"/>
<keyword evidence="3" id="KW-1185">Reference proteome</keyword>
<dbReference type="SMART" id="SM01321">
    <property type="entry name" value="Y1_Tnp"/>
    <property type="match status" value="1"/>
</dbReference>
<dbReference type="PANTHER" id="PTHR34322:SF2">
    <property type="entry name" value="TRANSPOSASE IS200-LIKE DOMAIN-CONTAINING PROTEIN"/>
    <property type="match status" value="1"/>
</dbReference>